<feature type="compositionally biased region" description="Gly residues" evidence="1">
    <location>
        <begin position="1"/>
        <end position="15"/>
    </location>
</feature>
<dbReference type="PANTHER" id="PTHR38648">
    <property type="entry name" value="RIKEN CDNA 4930451I11 GENE"/>
    <property type="match status" value="1"/>
</dbReference>
<dbReference type="GO" id="GO:0007342">
    <property type="term" value="P:fusion of sperm to egg plasma membrane involved in single fertilization"/>
    <property type="evidence" value="ECO:0007669"/>
    <property type="project" value="InterPro"/>
</dbReference>
<dbReference type="InParanoid" id="G1QCY0"/>
<evidence type="ECO:0000256" key="1">
    <source>
        <dbReference type="SAM" id="MobiDB-lite"/>
    </source>
</evidence>
<reference evidence="2 3" key="1">
    <citation type="journal article" date="2011" name="Nature">
        <title>A high-resolution map of human evolutionary constraint using 29 mammals.</title>
        <authorList>
            <person name="Lindblad-Toh K."/>
            <person name="Garber M."/>
            <person name="Zuk O."/>
            <person name="Lin M.F."/>
            <person name="Parker B.J."/>
            <person name="Washietl S."/>
            <person name="Kheradpour P."/>
            <person name="Ernst J."/>
            <person name="Jordan G."/>
            <person name="Mauceli E."/>
            <person name="Ward L.D."/>
            <person name="Lowe C.B."/>
            <person name="Holloway A.K."/>
            <person name="Clamp M."/>
            <person name="Gnerre S."/>
            <person name="Alfoldi J."/>
            <person name="Beal K."/>
            <person name="Chang J."/>
            <person name="Clawson H."/>
            <person name="Cuff J."/>
            <person name="Di Palma F."/>
            <person name="Fitzgerald S."/>
            <person name="Flicek P."/>
            <person name="Guttman M."/>
            <person name="Hubisz M.J."/>
            <person name="Jaffe D.B."/>
            <person name="Jungreis I."/>
            <person name="Kent W.J."/>
            <person name="Kostka D."/>
            <person name="Lara M."/>
            <person name="Martins A.L."/>
            <person name="Massingham T."/>
            <person name="Moltke I."/>
            <person name="Raney B.J."/>
            <person name="Rasmussen M.D."/>
            <person name="Robinson J."/>
            <person name="Stark A."/>
            <person name="Vilella A.J."/>
            <person name="Wen J."/>
            <person name="Xie X."/>
            <person name="Zody M.C."/>
            <person name="Baldwin J."/>
            <person name="Bloom T."/>
            <person name="Chin C.W."/>
            <person name="Heiman D."/>
            <person name="Nicol R."/>
            <person name="Nusbaum C."/>
            <person name="Young S."/>
            <person name="Wilkinson J."/>
            <person name="Worley K.C."/>
            <person name="Kovar C.L."/>
            <person name="Muzny D.M."/>
            <person name="Gibbs R.A."/>
            <person name="Cree A."/>
            <person name="Dihn H.H."/>
            <person name="Fowler G."/>
            <person name="Jhangiani S."/>
            <person name="Joshi V."/>
            <person name="Lee S."/>
            <person name="Lewis L.R."/>
            <person name="Nazareth L.V."/>
            <person name="Okwuonu G."/>
            <person name="Santibanez J."/>
            <person name="Warren W.C."/>
            <person name="Mardis E.R."/>
            <person name="Weinstock G.M."/>
            <person name="Wilson R.K."/>
            <person name="Delehaunty K."/>
            <person name="Dooling D."/>
            <person name="Fronik C."/>
            <person name="Fulton L."/>
            <person name="Fulton B."/>
            <person name="Graves T."/>
            <person name="Minx P."/>
            <person name="Sodergren E."/>
            <person name="Birney E."/>
            <person name="Margulies E.H."/>
            <person name="Herrero J."/>
            <person name="Green E.D."/>
            <person name="Haussler D."/>
            <person name="Siepel A."/>
            <person name="Goldman N."/>
            <person name="Pollard K.S."/>
            <person name="Pedersen J.S."/>
            <person name="Lander E.S."/>
            <person name="Kellis M."/>
        </authorList>
    </citation>
    <scope>NUCLEOTIDE SEQUENCE [LARGE SCALE GENOMIC DNA]</scope>
</reference>
<evidence type="ECO:0000313" key="3">
    <source>
        <dbReference type="Proteomes" id="UP000001074"/>
    </source>
</evidence>
<proteinExistence type="predicted"/>
<dbReference type="STRING" id="59463.ENSMLUP00000021563"/>
<dbReference type="AlphaFoldDB" id="G1QCY0"/>
<keyword evidence="3" id="KW-1185">Reference proteome</keyword>
<dbReference type="OMA" id="PAPQCEK"/>
<accession>G1QCY0</accession>
<protein>
    <submittedName>
        <fullName evidence="2">Uncharacterized protein</fullName>
    </submittedName>
</protein>
<dbReference type="FunCoup" id="G1QCY0">
    <property type="interactions" value="1"/>
</dbReference>
<dbReference type="PANTHER" id="PTHR38648:SF1">
    <property type="entry name" value="FERTILIZATION-INFLUENCING MEMBRANE PROTEIN"/>
    <property type="match status" value="1"/>
</dbReference>
<dbReference type="HOGENOM" id="CLU_163070_0_0_1"/>
<dbReference type="GeneTree" id="ENSGT00940000173696"/>
<organism evidence="2 3">
    <name type="scientific">Myotis lucifugus</name>
    <name type="common">Little brown bat</name>
    <dbReference type="NCBI Taxonomy" id="59463"/>
    <lineage>
        <taxon>Eukaryota</taxon>
        <taxon>Metazoa</taxon>
        <taxon>Chordata</taxon>
        <taxon>Craniata</taxon>
        <taxon>Vertebrata</taxon>
        <taxon>Euteleostomi</taxon>
        <taxon>Mammalia</taxon>
        <taxon>Eutheria</taxon>
        <taxon>Laurasiatheria</taxon>
        <taxon>Chiroptera</taxon>
        <taxon>Yangochiroptera</taxon>
        <taxon>Vespertilionidae</taxon>
        <taxon>Myotis</taxon>
    </lineage>
</organism>
<evidence type="ECO:0000313" key="2">
    <source>
        <dbReference type="Ensembl" id="ENSMLUP00000021563.1"/>
    </source>
</evidence>
<name>G1QCY0_MYOLU</name>
<reference evidence="2" key="2">
    <citation type="submission" date="2025-08" db="UniProtKB">
        <authorList>
            <consortium name="Ensembl"/>
        </authorList>
    </citation>
    <scope>IDENTIFICATION</scope>
</reference>
<sequence>VGEGVGVAGWAGGRGSSSPHSLPPTPSSVGLLVETSLWSAAPTPEGAKTWALGAESPRFLDRPDFFDYPDSDPARSLAVARFIGEKPVIFVKSG</sequence>
<dbReference type="EMBL" id="AAPE02047321">
    <property type="status" value="NOT_ANNOTATED_CDS"/>
    <property type="molecule type" value="Genomic_DNA"/>
</dbReference>
<dbReference type="Pfam" id="PF17672">
    <property type="entry name" value="FIMP"/>
    <property type="match status" value="1"/>
</dbReference>
<dbReference type="Ensembl" id="ENSMLUT00000029886.1">
    <property type="protein sequence ID" value="ENSMLUP00000021563.1"/>
    <property type="gene ID" value="ENSMLUG00000024406.1"/>
</dbReference>
<feature type="region of interest" description="Disordered" evidence="1">
    <location>
        <begin position="1"/>
        <end position="27"/>
    </location>
</feature>
<dbReference type="InterPro" id="IPR038813">
    <property type="entry name" value="FIMP"/>
</dbReference>
<reference evidence="2" key="3">
    <citation type="submission" date="2025-09" db="UniProtKB">
        <authorList>
            <consortium name="Ensembl"/>
        </authorList>
    </citation>
    <scope>IDENTIFICATION</scope>
</reference>
<dbReference type="Proteomes" id="UP000001074">
    <property type="component" value="Unassembled WGS sequence"/>
</dbReference>